<dbReference type="PROSITE" id="PS51257">
    <property type="entry name" value="PROKAR_LIPOPROTEIN"/>
    <property type="match status" value="1"/>
</dbReference>
<dbReference type="AlphaFoldDB" id="A0A4S2DGV7"/>
<dbReference type="OrthoDB" id="1920824at2"/>
<proteinExistence type="predicted"/>
<organism evidence="1 2">
    <name type="scientific">Clostridium sartagoforme</name>
    <dbReference type="NCBI Taxonomy" id="84031"/>
    <lineage>
        <taxon>Bacteria</taxon>
        <taxon>Bacillati</taxon>
        <taxon>Bacillota</taxon>
        <taxon>Clostridia</taxon>
        <taxon>Eubacteriales</taxon>
        <taxon>Clostridiaceae</taxon>
        <taxon>Clostridium</taxon>
    </lineage>
</organism>
<protein>
    <recommendedName>
        <fullName evidence="3">Lipoprotein</fullName>
    </recommendedName>
</protein>
<reference evidence="1 2" key="1">
    <citation type="submission" date="2019-04" db="EMBL/GenBank/DDBJ databases">
        <title>Microbes associate with the intestines of laboratory mice.</title>
        <authorList>
            <person name="Navarre W."/>
            <person name="Wong E."/>
            <person name="Huang K."/>
            <person name="Tropini C."/>
            <person name="Ng K."/>
            <person name="Yu B."/>
        </authorList>
    </citation>
    <scope>NUCLEOTIDE SEQUENCE [LARGE SCALE GENOMIC DNA]</scope>
    <source>
        <strain evidence="1 2">NM50_B9-20</strain>
    </source>
</reference>
<evidence type="ECO:0000313" key="1">
    <source>
        <dbReference type="EMBL" id="TGY40995.1"/>
    </source>
</evidence>
<comment type="caution">
    <text evidence="1">The sequence shown here is derived from an EMBL/GenBank/DDBJ whole genome shotgun (WGS) entry which is preliminary data.</text>
</comment>
<gene>
    <name evidence="1" type="ORF">E5347_14165</name>
</gene>
<keyword evidence="2" id="KW-1185">Reference proteome</keyword>
<name>A0A4S2DGV7_9CLOT</name>
<dbReference type="Proteomes" id="UP000306888">
    <property type="component" value="Unassembled WGS sequence"/>
</dbReference>
<sequence length="162" mass="18855">MRKEYILAIIIPLLILSLIGCTKSENVKVISPFKDIPISSTKRIEFSNLTVTSKEKELGRSKMVTDEDDIKKIGEYLKSITCTESNNKNFKPDFVISLLKSSENEKIYLYEIGVSNNQIYVYNYSNTDTVNFIYKNIDSRITQELKSLYNDMNYEEEFLMKK</sequence>
<accession>A0A4S2DGV7</accession>
<evidence type="ECO:0008006" key="3">
    <source>
        <dbReference type="Google" id="ProtNLM"/>
    </source>
</evidence>
<evidence type="ECO:0000313" key="2">
    <source>
        <dbReference type="Proteomes" id="UP000306888"/>
    </source>
</evidence>
<dbReference type="EMBL" id="SRYR01000010">
    <property type="protein sequence ID" value="TGY40995.1"/>
    <property type="molecule type" value="Genomic_DNA"/>
</dbReference>
<dbReference type="RefSeq" id="WP_136007884.1">
    <property type="nucleotide sequence ID" value="NZ_SRYR01000010.1"/>
</dbReference>